<reference evidence="1" key="1">
    <citation type="submission" date="2021-06" db="EMBL/GenBank/DDBJ databases">
        <authorList>
            <person name="Kallberg Y."/>
            <person name="Tangrot J."/>
            <person name="Rosling A."/>
        </authorList>
    </citation>
    <scope>NUCLEOTIDE SEQUENCE</scope>
    <source>
        <strain evidence="1">MA461A</strain>
    </source>
</reference>
<proteinExistence type="predicted"/>
<feature type="non-terminal residue" evidence="1">
    <location>
        <position position="1"/>
    </location>
</feature>
<dbReference type="Proteomes" id="UP000789920">
    <property type="component" value="Unassembled WGS sequence"/>
</dbReference>
<dbReference type="EMBL" id="CAJVQC010039196">
    <property type="protein sequence ID" value="CAG8767926.1"/>
    <property type="molecule type" value="Genomic_DNA"/>
</dbReference>
<evidence type="ECO:0000313" key="2">
    <source>
        <dbReference type="Proteomes" id="UP000789920"/>
    </source>
</evidence>
<evidence type="ECO:0000313" key="1">
    <source>
        <dbReference type="EMBL" id="CAG8767926.1"/>
    </source>
</evidence>
<accession>A0ACA9QX65</accession>
<protein>
    <submittedName>
        <fullName evidence="1">22918_t:CDS:1</fullName>
    </submittedName>
</protein>
<feature type="non-terminal residue" evidence="1">
    <location>
        <position position="170"/>
    </location>
</feature>
<organism evidence="1 2">
    <name type="scientific">Racocetra persica</name>
    <dbReference type="NCBI Taxonomy" id="160502"/>
    <lineage>
        <taxon>Eukaryota</taxon>
        <taxon>Fungi</taxon>
        <taxon>Fungi incertae sedis</taxon>
        <taxon>Mucoromycota</taxon>
        <taxon>Glomeromycotina</taxon>
        <taxon>Glomeromycetes</taxon>
        <taxon>Diversisporales</taxon>
        <taxon>Gigasporaceae</taxon>
        <taxon>Racocetra</taxon>
    </lineage>
</organism>
<comment type="caution">
    <text evidence="1">The sequence shown here is derived from an EMBL/GenBank/DDBJ whole genome shotgun (WGS) entry which is preliminary data.</text>
</comment>
<sequence length="170" mass="19406">DRFVDITKNILHQWLDENLPNLIDRVTREVVNSIDRKRKLIAQDYISTSTDKDKNDHKVFTYPSKKIQGKVGETVEVLISYQYLTFSHASTKDIWGSGIYTPVSDLIKVLGHSGAFILPKTSQPDHDLSVILRFLPGCDKYLGSINNGLKSQDYNKFNLSFVIEQVKHLP</sequence>
<name>A0ACA9QX65_9GLOM</name>
<keyword evidence="2" id="KW-1185">Reference proteome</keyword>
<gene>
    <name evidence="1" type="ORF">RPERSI_LOCUS16034</name>
</gene>